<reference evidence="2" key="1">
    <citation type="journal article" date="2012" name="PLoS ONE">
        <title>Gene sets for utilization of primary and secondary nutrition supplies in the distal gut of endangered iberian lynx.</title>
        <authorList>
            <person name="Alcaide M."/>
            <person name="Messina E."/>
            <person name="Richter M."/>
            <person name="Bargiela R."/>
            <person name="Peplies J."/>
            <person name="Huws S.A."/>
            <person name="Newbold C.J."/>
            <person name="Golyshin P.N."/>
            <person name="Simon M.A."/>
            <person name="Lopez G."/>
            <person name="Yakimov M.M."/>
            <person name="Ferrer M."/>
        </authorList>
    </citation>
    <scope>NUCLEOTIDE SEQUENCE</scope>
</reference>
<name>J9GEN9_9ZZZZ</name>
<dbReference type="SUPFAM" id="SSF46689">
    <property type="entry name" value="Homeodomain-like"/>
    <property type="match status" value="1"/>
</dbReference>
<organism evidence="2">
    <name type="scientific">gut metagenome</name>
    <dbReference type="NCBI Taxonomy" id="749906"/>
    <lineage>
        <taxon>unclassified sequences</taxon>
        <taxon>metagenomes</taxon>
        <taxon>organismal metagenomes</taxon>
    </lineage>
</organism>
<evidence type="ECO:0000313" key="2">
    <source>
        <dbReference type="EMBL" id="EJX05807.1"/>
    </source>
</evidence>
<gene>
    <name evidence="2" type="ORF">EVA_06086</name>
</gene>
<dbReference type="AlphaFoldDB" id="J9GEN9"/>
<feature type="coiled-coil region" evidence="1">
    <location>
        <begin position="92"/>
        <end position="121"/>
    </location>
</feature>
<evidence type="ECO:0000256" key="1">
    <source>
        <dbReference type="SAM" id="Coils"/>
    </source>
</evidence>
<protein>
    <submittedName>
        <fullName evidence="2">Transposase</fullName>
    </submittedName>
</protein>
<keyword evidence="1" id="KW-0175">Coiled coil</keyword>
<dbReference type="EMBL" id="AMCI01001354">
    <property type="protein sequence ID" value="EJX05807.1"/>
    <property type="molecule type" value="Genomic_DNA"/>
</dbReference>
<proteinExistence type="predicted"/>
<accession>J9GEN9</accession>
<comment type="caution">
    <text evidence="2">The sequence shown here is derived from an EMBL/GenBank/DDBJ whole genome shotgun (WGS) entry which is preliminary data.</text>
</comment>
<sequence>MRERHKRDIVLKTDPVTNEKYWSSEVVTVYKPDEEDRLNAVLDILKGEKTAEEVRKKFNIATVNSVYTWIGKYVTQEKALSLEEQTDEDMARKSKDDQIRELQAQLKQARKEAELEKLRAKAYDTMINVAEETFNIPIRKKSGTKR</sequence>
<dbReference type="InterPro" id="IPR009057">
    <property type="entry name" value="Homeodomain-like_sf"/>
</dbReference>